<comment type="caution">
    <text evidence="3">The sequence shown here is derived from an EMBL/GenBank/DDBJ whole genome shotgun (WGS) entry which is preliminary data.</text>
</comment>
<dbReference type="PROSITE" id="PS51257">
    <property type="entry name" value="PROKAR_LIPOPROTEIN"/>
    <property type="match status" value="1"/>
</dbReference>
<keyword evidence="2" id="KW-0732">Signal</keyword>
<sequence>MKKKKNMKNTAGLLCMGVLALSLSACGSVNAQEIQTQPLSAASPVQSTVEATGKNTEAGQSEPEELFINLAKEALLSYFDVDMADTAGYSVSVQHMEAMPEFDAEAQTAVTFLPDELNLGEISADAGIDMENIQTKPMYDVTFTEEGKIKGIHLSYVDWKSSEKPVNAESAKDLAKDFAVSHGLAEESSLKILGSASTSSDTISVVIRHSEGRALVIGVDSLAGRVRFFEDMTEKSAVNSITPLEEGKGLG</sequence>
<dbReference type="GeneID" id="97986746"/>
<evidence type="ECO:0000256" key="1">
    <source>
        <dbReference type="SAM" id="MobiDB-lite"/>
    </source>
</evidence>
<dbReference type="RefSeq" id="WP_117544225.1">
    <property type="nucleotide sequence ID" value="NZ_QVLV01000004.1"/>
</dbReference>
<dbReference type="Proteomes" id="UP000260812">
    <property type="component" value="Unassembled WGS sequence"/>
</dbReference>
<accession>A0A3E3I7S7</accession>
<evidence type="ECO:0000313" key="3">
    <source>
        <dbReference type="EMBL" id="RGE62460.1"/>
    </source>
</evidence>
<feature type="chain" id="PRO_5017759990" description="PepSY domain-containing protein" evidence="2">
    <location>
        <begin position="32"/>
        <end position="251"/>
    </location>
</feature>
<evidence type="ECO:0000313" key="4">
    <source>
        <dbReference type="Proteomes" id="UP000260812"/>
    </source>
</evidence>
<feature type="region of interest" description="Disordered" evidence="1">
    <location>
        <begin position="37"/>
        <end position="61"/>
    </location>
</feature>
<protein>
    <recommendedName>
        <fullName evidence="5">PepSY domain-containing protein</fullName>
    </recommendedName>
</protein>
<dbReference type="AlphaFoldDB" id="A0A3E3I7S7"/>
<keyword evidence="4" id="KW-1185">Reference proteome</keyword>
<feature type="signal peptide" evidence="2">
    <location>
        <begin position="1"/>
        <end position="31"/>
    </location>
</feature>
<organism evidence="3 4">
    <name type="scientific">Eisenbergiella massiliensis</name>
    <dbReference type="NCBI Taxonomy" id="1720294"/>
    <lineage>
        <taxon>Bacteria</taxon>
        <taxon>Bacillati</taxon>
        <taxon>Bacillota</taxon>
        <taxon>Clostridia</taxon>
        <taxon>Lachnospirales</taxon>
        <taxon>Lachnospiraceae</taxon>
        <taxon>Eisenbergiella</taxon>
    </lineage>
</organism>
<reference evidence="3" key="1">
    <citation type="submission" date="2018-08" db="EMBL/GenBank/DDBJ databases">
        <title>A genome reference for cultivated species of the human gut microbiota.</title>
        <authorList>
            <person name="Zou Y."/>
            <person name="Xue W."/>
            <person name="Luo G."/>
        </authorList>
    </citation>
    <scope>NUCLEOTIDE SEQUENCE [LARGE SCALE GENOMIC DNA]</scope>
    <source>
        <strain evidence="3">TF05-5AC</strain>
    </source>
</reference>
<proteinExistence type="predicted"/>
<feature type="compositionally biased region" description="Polar residues" evidence="1">
    <location>
        <begin position="37"/>
        <end position="59"/>
    </location>
</feature>
<gene>
    <name evidence="3" type="ORF">DXC51_07610</name>
</gene>
<name>A0A3E3I7S7_9FIRM</name>
<evidence type="ECO:0000256" key="2">
    <source>
        <dbReference type="SAM" id="SignalP"/>
    </source>
</evidence>
<evidence type="ECO:0008006" key="5">
    <source>
        <dbReference type="Google" id="ProtNLM"/>
    </source>
</evidence>
<dbReference type="EMBL" id="QVLV01000004">
    <property type="protein sequence ID" value="RGE62460.1"/>
    <property type="molecule type" value="Genomic_DNA"/>
</dbReference>